<keyword evidence="1" id="KW-1133">Transmembrane helix</keyword>
<evidence type="ECO:0000313" key="2">
    <source>
        <dbReference type="EMBL" id="KAF8900271.1"/>
    </source>
</evidence>
<dbReference type="AlphaFoldDB" id="A0A9P5NQA1"/>
<name>A0A9P5NQA1_GYMJU</name>
<keyword evidence="3" id="KW-1185">Reference proteome</keyword>
<organism evidence="2 3">
    <name type="scientific">Gymnopilus junonius</name>
    <name type="common">Spectacular rustgill mushroom</name>
    <name type="synonym">Gymnopilus spectabilis subsp. junonius</name>
    <dbReference type="NCBI Taxonomy" id="109634"/>
    <lineage>
        <taxon>Eukaryota</taxon>
        <taxon>Fungi</taxon>
        <taxon>Dikarya</taxon>
        <taxon>Basidiomycota</taxon>
        <taxon>Agaricomycotina</taxon>
        <taxon>Agaricomycetes</taxon>
        <taxon>Agaricomycetidae</taxon>
        <taxon>Agaricales</taxon>
        <taxon>Agaricineae</taxon>
        <taxon>Hymenogastraceae</taxon>
        <taxon>Gymnopilus</taxon>
    </lineage>
</organism>
<sequence>MPSVAAFFRVTSQILCSLFRVRRSALLVFSSVVYTDVCLLTFFAPDLSASSLSDGDVETFNPLKMWFCMARLWTMFTSFLLLLFILLHCLQFGFFIASTSSTSGILTDFLSALV</sequence>
<dbReference type="Proteomes" id="UP000724874">
    <property type="component" value="Unassembled WGS sequence"/>
</dbReference>
<gene>
    <name evidence="2" type="ORF">CPB84DRAFT_1779241</name>
</gene>
<dbReference type="EMBL" id="JADNYJ010000048">
    <property type="protein sequence ID" value="KAF8900271.1"/>
    <property type="molecule type" value="Genomic_DNA"/>
</dbReference>
<reference evidence="2" key="1">
    <citation type="submission" date="2020-11" db="EMBL/GenBank/DDBJ databases">
        <authorList>
            <consortium name="DOE Joint Genome Institute"/>
            <person name="Ahrendt S."/>
            <person name="Riley R."/>
            <person name="Andreopoulos W."/>
            <person name="LaButti K."/>
            <person name="Pangilinan J."/>
            <person name="Ruiz-duenas F.J."/>
            <person name="Barrasa J.M."/>
            <person name="Sanchez-Garcia M."/>
            <person name="Camarero S."/>
            <person name="Miyauchi S."/>
            <person name="Serrano A."/>
            <person name="Linde D."/>
            <person name="Babiker R."/>
            <person name="Drula E."/>
            <person name="Ayuso-Fernandez I."/>
            <person name="Pacheco R."/>
            <person name="Padilla G."/>
            <person name="Ferreira P."/>
            <person name="Barriuso J."/>
            <person name="Kellner H."/>
            <person name="Castanera R."/>
            <person name="Alfaro M."/>
            <person name="Ramirez L."/>
            <person name="Pisabarro A.G."/>
            <person name="Kuo A."/>
            <person name="Tritt A."/>
            <person name="Lipzen A."/>
            <person name="He G."/>
            <person name="Yan M."/>
            <person name="Ng V."/>
            <person name="Cullen D."/>
            <person name="Martin F."/>
            <person name="Rosso M.-N."/>
            <person name="Henrissat B."/>
            <person name="Hibbett D."/>
            <person name="Martinez A.T."/>
            <person name="Grigoriev I.V."/>
        </authorList>
    </citation>
    <scope>NUCLEOTIDE SEQUENCE</scope>
    <source>
        <strain evidence="2">AH 44721</strain>
    </source>
</reference>
<feature type="transmembrane region" description="Helical" evidence="1">
    <location>
        <begin position="72"/>
        <end position="97"/>
    </location>
</feature>
<feature type="transmembrane region" description="Helical" evidence="1">
    <location>
        <begin position="25"/>
        <end position="44"/>
    </location>
</feature>
<evidence type="ECO:0000256" key="1">
    <source>
        <dbReference type="SAM" id="Phobius"/>
    </source>
</evidence>
<keyword evidence="1" id="KW-0472">Membrane</keyword>
<comment type="caution">
    <text evidence="2">The sequence shown here is derived from an EMBL/GenBank/DDBJ whole genome shotgun (WGS) entry which is preliminary data.</text>
</comment>
<keyword evidence="1" id="KW-0812">Transmembrane</keyword>
<proteinExistence type="predicted"/>
<evidence type="ECO:0000313" key="3">
    <source>
        <dbReference type="Proteomes" id="UP000724874"/>
    </source>
</evidence>
<accession>A0A9P5NQA1</accession>
<protein>
    <submittedName>
        <fullName evidence="2">Uncharacterized protein</fullName>
    </submittedName>
</protein>